<keyword evidence="5" id="KW-0227">DNA damage</keyword>
<dbReference type="Gene3D" id="1.10.150.20">
    <property type="entry name" value="5' to 3' exonuclease, C-terminal subdomain"/>
    <property type="match status" value="1"/>
</dbReference>
<dbReference type="GO" id="GO:0003887">
    <property type="term" value="F:DNA-directed DNA polymerase activity"/>
    <property type="evidence" value="ECO:0007669"/>
    <property type="project" value="UniProtKB-UniRule"/>
</dbReference>
<dbReference type="EC" id="2.7.7.7" evidence="5"/>
<dbReference type="GO" id="GO:0003677">
    <property type="term" value="F:DNA binding"/>
    <property type="evidence" value="ECO:0007669"/>
    <property type="project" value="UniProtKB-UniRule"/>
</dbReference>
<comment type="cofactor">
    <cofactor evidence="1">
        <name>Mn(2+)</name>
        <dbReference type="ChEBI" id="CHEBI:29035"/>
    </cofactor>
</comment>
<name>A0AAV1IKX1_9CHLO</name>
<dbReference type="InterPro" id="IPR022312">
    <property type="entry name" value="DNA_pol_X"/>
</dbReference>
<dbReference type="SMART" id="SM00483">
    <property type="entry name" value="POLXc"/>
    <property type="match status" value="1"/>
</dbReference>
<dbReference type="SUPFAM" id="SSF52113">
    <property type="entry name" value="BRCT domain"/>
    <property type="match status" value="1"/>
</dbReference>
<evidence type="ECO:0000313" key="8">
    <source>
        <dbReference type="EMBL" id="CAK0786589.1"/>
    </source>
</evidence>
<evidence type="ECO:0000256" key="2">
    <source>
        <dbReference type="ARBA" id="ARBA00022679"/>
    </source>
</evidence>
<dbReference type="InterPro" id="IPR027421">
    <property type="entry name" value="DNA_pol_lamdba_lyase_dom_sf"/>
</dbReference>
<dbReference type="PANTHER" id="PTHR11276:SF28">
    <property type="entry name" value="DNA POLYMERASE LAMBDA"/>
    <property type="match status" value="1"/>
</dbReference>
<keyword evidence="5" id="KW-0239">DNA-directed DNA polymerase</keyword>
<dbReference type="InterPro" id="IPR002008">
    <property type="entry name" value="DNA_pol_X_beta-like"/>
</dbReference>
<evidence type="ECO:0000256" key="1">
    <source>
        <dbReference type="ARBA" id="ARBA00001936"/>
    </source>
</evidence>
<dbReference type="SUPFAM" id="SSF81301">
    <property type="entry name" value="Nucleotidyltransferase"/>
    <property type="match status" value="1"/>
</dbReference>
<evidence type="ECO:0000256" key="5">
    <source>
        <dbReference type="RuleBase" id="RU366014"/>
    </source>
</evidence>
<accession>A0AAV1IKX1</accession>
<dbReference type="Pfam" id="PF14791">
    <property type="entry name" value="DNA_pol_B_thumb"/>
    <property type="match status" value="1"/>
</dbReference>
<protein>
    <recommendedName>
        <fullName evidence="5">DNA polymerase</fullName>
        <ecNumber evidence="5">2.7.7.7</ecNumber>
    </recommendedName>
</protein>
<dbReference type="SUPFAM" id="SSF81585">
    <property type="entry name" value="PsbU/PolX domain-like"/>
    <property type="match status" value="1"/>
</dbReference>
<keyword evidence="5" id="KW-0539">Nucleus</keyword>
<evidence type="ECO:0000259" key="7">
    <source>
        <dbReference type="PROSITE" id="PS50172"/>
    </source>
</evidence>
<keyword evidence="4" id="KW-0456">Lyase</keyword>
<dbReference type="GO" id="GO:0016829">
    <property type="term" value="F:lyase activity"/>
    <property type="evidence" value="ECO:0007669"/>
    <property type="project" value="UniProtKB-KW"/>
</dbReference>
<keyword evidence="2 5" id="KW-0808">Transferase</keyword>
<feature type="domain" description="BRCT" evidence="7">
    <location>
        <begin position="19"/>
        <end position="110"/>
    </location>
</feature>
<dbReference type="SUPFAM" id="SSF47802">
    <property type="entry name" value="DNA polymerase beta, N-terminal domain-like"/>
    <property type="match status" value="1"/>
</dbReference>
<evidence type="ECO:0000256" key="6">
    <source>
        <dbReference type="SAM" id="MobiDB-lite"/>
    </source>
</evidence>
<keyword evidence="9" id="KW-1185">Reference proteome</keyword>
<dbReference type="InterPro" id="IPR036420">
    <property type="entry name" value="BRCT_dom_sf"/>
</dbReference>
<dbReference type="GO" id="GO:0005634">
    <property type="term" value="C:nucleus"/>
    <property type="evidence" value="ECO:0007669"/>
    <property type="project" value="UniProtKB-SubCell"/>
</dbReference>
<keyword evidence="3 5" id="KW-0548">Nucleotidyltransferase</keyword>
<dbReference type="PANTHER" id="PTHR11276">
    <property type="entry name" value="DNA POLYMERASE TYPE-X FAMILY MEMBER"/>
    <property type="match status" value="1"/>
</dbReference>
<sequence>MPEGHVAKKLRVDRGQDGTEGGFLRGVQVYLQRNTIPNAASRSNIWARRIASAGGRLAQDVASATHILIGDKHEGLRELRLPKGRHVVTAQWLEQCLSLQERLPERDYAADLDELAQQAERQWSLGERAGPLRKYEEWLGHWKPEYDAITRETELVLQAEFSEHHEAQVGNEAIVKGLVDMRKYWDALEGDFRVEVSSEDGEDEKKGRTHSVNHGSLSFARAASVMRACAFKVQPNTDPAALKLPFIGPARAQQICDLATSGTTPELEEHRADEQVYSSRQKSGQREPYEGAVGSATRRLFKKLPGVGARTAKLWWDLGLRTFQDVEEAAKPGGMLAQGGAHPLTVPQAFSLRHRGDLLEDLPEKDVQEMRAVVLDILSSIAGEGWTMDICGGAARGLPSHDADFVVSHPTKKTGGVVSDLLAELVARGKLFPKEEAMCQTSASRMPDHVESMRKEVAAHDRASFFKLHNLAGDRHDHIFGNFRTADGRVRRIDIIIAPAEECAFCVLGWTGSRQYLRFLRQHAVDLGMALNSHRLMRKEQGKAVLVPDEAPPLDRDGKPVYPPGWAGTRPVRHECDIFELCGIPYKPPHLRNAP</sequence>
<comment type="function">
    <text evidence="5">DNA polymerase that functions in several pathways of DNA repair. Involved in base excision repair (BER) responsible for repair of lesions that give rise to abasic (AP) sites in DNA. Also contributes to DNA double-strand break repair by non-homologous end joining and homologous recombination. Has both template-dependent and template-independent (terminal transferase) DNA polymerase activities. Has also a 5'-deoxyribose-5-phosphate lyase (dRP lyase) activity.</text>
</comment>
<comment type="subcellular location">
    <subcellularLocation>
        <location evidence="5">Nucleus</location>
    </subcellularLocation>
</comment>
<dbReference type="PRINTS" id="PR00869">
    <property type="entry name" value="DNAPOLX"/>
</dbReference>
<comment type="similarity">
    <text evidence="5">Belongs to the DNA polymerase type-X family.</text>
</comment>
<feature type="region of interest" description="Disordered" evidence="6">
    <location>
        <begin position="264"/>
        <end position="291"/>
    </location>
</feature>
<dbReference type="GO" id="GO:0006303">
    <property type="term" value="P:double-strand break repair via nonhomologous end joining"/>
    <property type="evidence" value="ECO:0007669"/>
    <property type="project" value="TreeGrafter"/>
</dbReference>
<dbReference type="Gene3D" id="3.30.210.10">
    <property type="entry name" value="DNA polymerase, thumb domain"/>
    <property type="match status" value="1"/>
</dbReference>
<proteinExistence type="inferred from homology"/>
<dbReference type="PROSITE" id="PS50172">
    <property type="entry name" value="BRCT"/>
    <property type="match status" value="1"/>
</dbReference>
<dbReference type="InterPro" id="IPR002054">
    <property type="entry name" value="DNA-dir_DNA_pol_X"/>
</dbReference>
<dbReference type="Proteomes" id="UP001314263">
    <property type="component" value="Unassembled WGS sequence"/>
</dbReference>
<dbReference type="InterPro" id="IPR043519">
    <property type="entry name" value="NT_sf"/>
</dbReference>
<dbReference type="PRINTS" id="PR00870">
    <property type="entry name" value="DNAPOLXBETA"/>
</dbReference>
<dbReference type="Gene3D" id="3.30.460.10">
    <property type="entry name" value="Beta Polymerase, domain 2"/>
    <property type="match status" value="1"/>
</dbReference>
<comment type="catalytic activity">
    <reaction evidence="5">
        <text>DNA(n) + a 2'-deoxyribonucleoside 5'-triphosphate = DNA(n+1) + diphosphate</text>
        <dbReference type="Rhea" id="RHEA:22508"/>
        <dbReference type="Rhea" id="RHEA-COMP:17339"/>
        <dbReference type="Rhea" id="RHEA-COMP:17340"/>
        <dbReference type="ChEBI" id="CHEBI:33019"/>
        <dbReference type="ChEBI" id="CHEBI:61560"/>
        <dbReference type="ChEBI" id="CHEBI:173112"/>
        <dbReference type="EC" id="2.7.7.7"/>
    </reaction>
</comment>
<evidence type="ECO:0000256" key="3">
    <source>
        <dbReference type="ARBA" id="ARBA00022695"/>
    </source>
</evidence>
<organism evidence="8 9">
    <name type="scientific">Coccomyxa viridis</name>
    <dbReference type="NCBI Taxonomy" id="1274662"/>
    <lineage>
        <taxon>Eukaryota</taxon>
        <taxon>Viridiplantae</taxon>
        <taxon>Chlorophyta</taxon>
        <taxon>core chlorophytes</taxon>
        <taxon>Trebouxiophyceae</taxon>
        <taxon>Trebouxiophyceae incertae sedis</taxon>
        <taxon>Coccomyxaceae</taxon>
        <taxon>Coccomyxa</taxon>
    </lineage>
</organism>
<dbReference type="AlphaFoldDB" id="A0AAV1IKX1"/>
<dbReference type="Gene3D" id="1.10.150.110">
    <property type="entry name" value="DNA polymerase beta, N-terminal domain-like"/>
    <property type="match status" value="1"/>
</dbReference>
<dbReference type="InterPro" id="IPR037160">
    <property type="entry name" value="DNA_Pol_thumb_sf"/>
</dbReference>
<evidence type="ECO:0000313" key="9">
    <source>
        <dbReference type="Proteomes" id="UP001314263"/>
    </source>
</evidence>
<keyword evidence="5" id="KW-0234">DNA repair</keyword>
<dbReference type="Gene3D" id="3.40.50.10190">
    <property type="entry name" value="BRCT domain"/>
    <property type="match status" value="1"/>
</dbReference>
<reference evidence="8 9" key="1">
    <citation type="submission" date="2023-10" db="EMBL/GenBank/DDBJ databases">
        <authorList>
            <person name="Maclean D."/>
            <person name="Macfadyen A."/>
        </authorList>
    </citation>
    <scope>NUCLEOTIDE SEQUENCE [LARGE SCALE GENOMIC DNA]</scope>
</reference>
<comment type="caution">
    <text evidence="8">The sequence shown here is derived from an EMBL/GenBank/DDBJ whole genome shotgun (WGS) entry which is preliminary data.</text>
</comment>
<dbReference type="EMBL" id="CAUYUE010000015">
    <property type="protein sequence ID" value="CAK0786589.1"/>
    <property type="molecule type" value="Genomic_DNA"/>
</dbReference>
<dbReference type="InterPro" id="IPR029398">
    <property type="entry name" value="PolB_thumb"/>
</dbReference>
<dbReference type="GO" id="GO:0046872">
    <property type="term" value="F:metal ion binding"/>
    <property type="evidence" value="ECO:0007669"/>
    <property type="project" value="UniProtKB-UniRule"/>
</dbReference>
<gene>
    <name evidence="8" type="ORF">CVIRNUC_009803</name>
</gene>
<dbReference type="InterPro" id="IPR001357">
    <property type="entry name" value="BRCT_dom"/>
</dbReference>
<evidence type="ECO:0000256" key="4">
    <source>
        <dbReference type="ARBA" id="ARBA00023239"/>
    </source>
</evidence>